<feature type="transmembrane region" description="Helical" evidence="1">
    <location>
        <begin position="48"/>
        <end position="74"/>
    </location>
</feature>
<proteinExistence type="predicted"/>
<organism evidence="3 4">
    <name type="scientific">Rhodococcus sovatensis</name>
    <dbReference type="NCBI Taxonomy" id="1805840"/>
    <lineage>
        <taxon>Bacteria</taxon>
        <taxon>Bacillati</taxon>
        <taxon>Actinomycetota</taxon>
        <taxon>Actinomycetes</taxon>
        <taxon>Mycobacteriales</taxon>
        <taxon>Nocardiaceae</taxon>
        <taxon>Rhodococcus</taxon>
    </lineage>
</organism>
<dbReference type="Gene3D" id="3.60.10.10">
    <property type="entry name" value="Endonuclease/exonuclease/phosphatase"/>
    <property type="match status" value="1"/>
</dbReference>
<protein>
    <submittedName>
        <fullName evidence="3">Endonuclease/exonuclease/phosphatase family protein</fullName>
    </submittedName>
</protein>
<sequence length="320" mass="34011">MIIVLGAAFVTAALLAVVAHLVDSKRQVVLVAGALARVPMLGSIPGAILLTFGLGWTGAVIGGGVILAAAWTQAPLRIRRFRRRPASGTPFTVLHANILLGQADTEAIIALLDKHEPDVLTVVELTPQAHQRLLAAGLLDRLPESFVSPAAGGNGTGIYSRHPLSDLERHDGYVTELLSARVHVPGGASPLVFAAHPVPPWPRRPEAWVRELAAIGQMLSKIPDDDGPVVVAGDFNATYDHKRYRDLCTDGFRDAAMEVGAGHLATYHADWKLAFPLATLRLPPLIAIDHVLVRGASVTEVGVVDLPGSDHRGIRCSLVL</sequence>
<keyword evidence="1" id="KW-1133">Transmembrane helix</keyword>
<gene>
    <name evidence="3" type="ORF">WDS16_16660</name>
</gene>
<reference evidence="3 4" key="1">
    <citation type="submission" date="2024-03" db="EMBL/GenBank/DDBJ databases">
        <title>Natural products discovery in diverse microorganisms through a two-stage MS feature dereplication strategy.</title>
        <authorList>
            <person name="Zhang R."/>
        </authorList>
    </citation>
    <scope>NUCLEOTIDE SEQUENCE [LARGE SCALE GENOMIC DNA]</scope>
    <source>
        <strain evidence="3 4">18930</strain>
    </source>
</reference>
<dbReference type="EMBL" id="CP147846">
    <property type="protein sequence ID" value="WXG66898.1"/>
    <property type="molecule type" value="Genomic_DNA"/>
</dbReference>
<keyword evidence="3" id="KW-0255">Endonuclease</keyword>
<dbReference type="RefSeq" id="WP_338886336.1">
    <property type="nucleotide sequence ID" value="NZ_CP147846.1"/>
</dbReference>
<name>A0ABZ2PGB7_9NOCA</name>
<dbReference type="GO" id="GO:0004519">
    <property type="term" value="F:endonuclease activity"/>
    <property type="evidence" value="ECO:0007669"/>
    <property type="project" value="UniProtKB-KW"/>
</dbReference>
<keyword evidence="3" id="KW-0540">Nuclease</keyword>
<keyword evidence="1" id="KW-0472">Membrane</keyword>
<feature type="domain" description="Endonuclease/exonuclease/phosphatase" evidence="2">
    <location>
        <begin position="96"/>
        <end position="311"/>
    </location>
</feature>
<accession>A0ABZ2PGB7</accession>
<dbReference type="Pfam" id="PF03372">
    <property type="entry name" value="Exo_endo_phos"/>
    <property type="match status" value="1"/>
</dbReference>
<dbReference type="InterPro" id="IPR005135">
    <property type="entry name" value="Endo/exonuclease/phosphatase"/>
</dbReference>
<dbReference type="Proteomes" id="UP001432000">
    <property type="component" value="Chromosome"/>
</dbReference>
<keyword evidence="3" id="KW-0378">Hydrolase</keyword>
<evidence type="ECO:0000313" key="3">
    <source>
        <dbReference type="EMBL" id="WXG66898.1"/>
    </source>
</evidence>
<dbReference type="InterPro" id="IPR036691">
    <property type="entry name" value="Endo/exonu/phosph_ase_sf"/>
</dbReference>
<keyword evidence="4" id="KW-1185">Reference proteome</keyword>
<evidence type="ECO:0000259" key="2">
    <source>
        <dbReference type="Pfam" id="PF03372"/>
    </source>
</evidence>
<evidence type="ECO:0000256" key="1">
    <source>
        <dbReference type="SAM" id="Phobius"/>
    </source>
</evidence>
<keyword evidence="1" id="KW-0812">Transmembrane</keyword>
<evidence type="ECO:0000313" key="4">
    <source>
        <dbReference type="Proteomes" id="UP001432000"/>
    </source>
</evidence>
<dbReference type="SUPFAM" id="SSF56219">
    <property type="entry name" value="DNase I-like"/>
    <property type="match status" value="1"/>
</dbReference>